<evidence type="ECO:0000313" key="2">
    <source>
        <dbReference type="EMBL" id="PDT48546.1"/>
    </source>
</evidence>
<name>A0A2A6M236_RHIFR</name>
<sequence length="68" mass="7432">MSCCMFLSLNRLRFMETCSSASFAAPDRMLTAALSRLSVAGCQSLPVPKQGRVKICTVHSKKCCSFPQ</sequence>
<organism evidence="2 3">
    <name type="scientific">Rhizobium fredii</name>
    <name type="common">Sinorhizobium fredii</name>
    <dbReference type="NCBI Taxonomy" id="380"/>
    <lineage>
        <taxon>Bacteria</taxon>
        <taxon>Pseudomonadati</taxon>
        <taxon>Pseudomonadota</taxon>
        <taxon>Alphaproteobacteria</taxon>
        <taxon>Hyphomicrobiales</taxon>
        <taxon>Rhizobiaceae</taxon>
        <taxon>Sinorhizobium/Ensifer group</taxon>
        <taxon>Sinorhizobium</taxon>
    </lineage>
</organism>
<accession>A0A2A6M236</accession>
<proteinExistence type="predicted"/>
<evidence type="ECO:0000313" key="3">
    <source>
        <dbReference type="Proteomes" id="UP000220353"/>
    </source>
</evidence>
<dbReference type="AlphaFoldDB" id="A0A2A6M236"/>
<evidence type="ECO:0008006" key="4">
    <source>
        <dbReference type="Google" id="ProtNLM"/>
    </source>
</evidence>
<dbReference type="EMBL" id="NWTC01000005">
    <property type="protein sequence ID" value="PDT48546.1"/>
    <property type="molecule type" value="Genomic_DNA"/>
</dbReference>
<feature type="chain" id="PRO_5012043429" description="Secreted protein" evidence="1">
    <location>
        <begin position="25"/>
        <end position="68"/>
    </location>
</feature>
<reference evidence="2 3" key="1">
    <citation type="submission" date="2017-09" db="EMBL/GenBank/DDBJ databases">
        <title>Comparative genomics of rhizobia isolated from Phaseolus vulgaris in China.</title>
        <authorList>
            <person name="Tong W."/>
        </authorList>
    </citation>
    <scope>NUCLEOTIDE SEQUENCE [LARGE SCALE GENOMIC DNA]</scope>
    <source>
        <strain evidence="2 3">PCH1</strain>
    </source>
</reference>
<feature type="signal peptide" evidence="1">
    <location>
        <begin position="1"/>
        <end position="24"/>
    </location>
</feature>
<protein>
    <recommendedName>
        <fullName evidence="4">Secreted protein</fullName>
    </recommendedName>
</protein>
<evidence type="ECO:0000256" key="1">
    <source>
        <dbReference type="SAM" id="SignalP"/>
    </source>
</evidence>
<comment type="caution">
    <text evidence="2">The sequence shown here is derived from an EMBL/GenBank/DDBJ whole genome shotgun (WGS) entry which is preliminary data.</text>
</comment>
<gene>
    <name evidence="2" type="ORF">CO661_08775</name>
</gene>
<dbReference type="Proteomes" id="UP000220353">
    <property type="component" value="Unassembled WGS sequence"/>
</dbReference>
<keyword evidence="1" id="KW-0732">Signal</keyword>